<proteinExistence type="predicted"/>
<sequence length="150" mass="16876">MKSLIGSNFGDIKQSKKDVVLPLASVSSAIQMNNETVVVDPLIIFQRTTITKKNDEDVADFLKYELSPFPLALFNEGGMRKSKKSSLYDAFPEESIVIIDFKSSINVVNTGFLLHRVKWNVGCKFSSICDHYVSYLIKHYGEKCIVIFDG</sequence>
<protein>
    <submittedName>
        <fullName evidence="1">Uncharacterized protein</fullName>
    </submittedName>
</protein>
<comment type="caution">
    <text evidence="1">The sequence shown here is derived from an EMBL/GenBank/DDBJ whole genome shotgun (WGS) entry which is preliminary data.</text>
</comment>
<evidence type="ECO:0000313" key="1">
    <source>
        <dbReference type="EMBL" id="GBM60036.1"/>
    </source>
</evidence>
<accession>A0A4Y2H520</accession>
<dbReference type="AlphaFoldDB" id="A0A4Y2H520"/>
<dbReference type="EMBL" id="BGPR01001712">
    <property type="protein sequence ID" value="GBM60036.1"/>
    <property type="molecule type" value="Genomic_DNA"/>
</dbReference>
<evidence type="ECO:0000313" key="2">
    <source>
        <dbReference type="Proteomes" id="UP000499080"/>
    </source>
</evidence>
<gene>
    <name evidence="1" type="ORF">AVEN_147599_1</name>
</gene>
<reference evidence="1 2" key="1">
    <citation type="journal article" date="2019" name="Sci. Rep.">
        <title>Orb-weaving spider Araneus ventricosus genome elucidates the spidroin gene catalogue.</title>
        <authorList>
            <person name="Kono N."/>
            <person name="Nakamura H."/>
            <person name="Ohtoshi R."/>
            <person name="Moran D.A.P."/>
            <person name="Shinohara A."/>
            <person name="Yoshida Y."/>
            <person name="Fujiwara M."/>
            <person name="Mori M."/>
            <person name="Tomita M."/>
            <person name="Arakawa K."/>
        </authorList>
    </citation>
    <scope>NUCLEOTIDE SEQUENCE [LARGE SCALE GENOMIC DNA]</scope>
</reference>
<dbReference type="Proteomes" id="UP000499080">
    <property type="component" value="Unassembled WGS sequence"/>
</dbReference>
<dbReference type="OrthoDB" id="6753017at2759"/>
<keyword evidence="2" id="KW-1185">Reference proteome</keyword>
<organism evidence="1 2">
    <name type="scientific">Araneus ventricosus</name>
    <name type="common">Orbweaver spider</name>
    <name type="synonym">Epeira ventricosa</name>
    <dbReference type="NCBI Taxonomy" id="182803"/>
    <lineage>
        <taxon>Eukaryota</taxon>
        <taxon>Metazoa</taxon>
        <taxon>Ecdysozoa</taxon>
        <taxon>Arthropoda</taxon>
        <taxon>Chelicerata</taxon>
        <taxon>Arachnida</taxon>
        <taxon>Araneae</taxon>
        <taxon>Araneomorphae</taxon>
        <taxon>Entelegynae</taxon>
        <taxon>Araneoidea</taxon>
        <taxon>Araneidae</taxon>
        <taxon>Araneus</taxon>
    </lineage>
</organism>
<name>A0A4Y2H520_ARAVE</name>